<comment type="caution">
    <text evidence="2">The sequence shown here is derived from an EMBL/GenBank/DDBJ whole genome shotgun (WGS) entry which is preliminary data.</text>
</comment>
<dbReference type="EMBL" id="BGZK01000118">
    <property type="protein sequence ID" value="GBP20378.1"/>
    <property type="molecule type" value="Genomic_DNA"/>
</dbReference>
<protein>
    <submittedName>
        <fullName evidence="2">Uncharacterized protein</fullName>
    </submittedName>
</protein>
<evidence type="ECO:0000256" key="1">
    <source>
        <dbReference type="SAM" id="MobiDB-lite"/>
    </source>
</evidence>
<feature type="region of interest" description="Disordered" evidence="1">
    <location>
        <begin position="1"/>
        <end position="20"/>
    </location>
</feature>
<organism evidence="2 3">
    <name type="scientific">Eumeta variegata</name>
    <name type="common">Bagworm moth</name>
    <name type="synonym">Eumeta japonica</name>
    <dbReference type="NCBI Taxonomy" id="151549"/>
    <lineage>
        <taxon>Eukaryota</taxon>
        <taxon>Metazoa</taxon>
        <taxon>Ecdysozoa</taxon>
        <taxon>Arthropoda</taxon>
        <taxon>Hexapoda</taxon>
        <taxon>Insecta</taxon>
        <taxon>Pterygota</taxon>
        <taxon>Neoptera</taxon>
        <taxon>Endopterygota</taxon>
        <taxon>Lepidoptera</taxon>
        <taxon>Glossata</taxon>
        <taxon>Ditrysia</taxon>
        <taxon>Tineoidea</taxon>
        <taxon>Psychidae</taxon>
        <taxon>Oiketicinae</taxon>
        <taxon>Eumeta</taxon>
    </lineage>
</organism>
<reference evidence="2 3" key="1">
    <citation type="journal article" date="2019" name="Commun. Biol.">
        <title>The bagworm genome reveals a unique fibroin gene that provides high tensile strength.</title>
        <authorList>
            <person name="Kono N."/>
            <person name="Nakamura H."/>
            <person name="Ohtoshi R."/>
            <person name="Tomita M."/>
            <person name="Numata K."/>
            <person name="Arakawa K."/>
        </authorList>
    </citation>
    <scope>NUCLEOTIDE SEQUENCE [LARGE SCALE GENOMIC DNA]</scope>
</reference>
<proteinExistence type="predicted"/>
<keyword evidence="3" id="KW-1185">Reference proteome</keyword>
<sequence length="192" mass="21193">MVSCPPPPARPPYRTPREHPRIGNYVTTALRVSHLDFGHRLESHLSGRVQRRGARVEWTARGDVKLKRDCERSKGLGTVFFLRTGIHVAGNGAAIRAGPPSARGRRLRVAASSPPPLCFGVRDVRARRRAEYNSYGIYGVCLDISQVFRQFNGAQRAGRAEITPPHLIASPRRPVRCRTPIKCSGSPQPTTG</sequence>
<gene>
    <name evidence="2" type="ORF">EVAR_14627_1</name>
</gene>
<evidence type="ECO:0000313" key="2">
    <source>
        <dbReference type="EMBL" id="GBP20378.1"/>
    </source>
</evidence>
<feature type="compositionally biased region" description="Pro residues" evidence="1">
    <location>
        <begin position="1"/>
        <end position="14"/>
    </location>
</feature>
<accession>A0A4C1U299</accession>
<dbReference type="AlphaFoldDB" id="A0A4C1U299"/>
<dbReference type="Proteomes" id="UP000299102">
    <property type="component" value="Unassembled WGS sequence"/>
</dbReference>
<name>A0A4C1U299_EUMVA</name>
<evidence type="ECO:0000313" key="3">
    <source>
        <dbReference type="Proteomes" id="UP000299102"/>
    </source>
</evidence>